<dbReference type="GO" id="GO:0030247">
    <property type="term" value="F:polysaccharide binding"/>
    <property type="evidence" value="ECO:0007669"/>
    <property type="project" value="InterPro"/>
</dbReference>
<dbReference type="InterPro" id="IPR025287">
    <property type="entry name" value="WAK_GUB"/>
</dbReference>
<evidence type="ECO:0000313" key="5">
    <source>
        <dbReference type="EMBL" id="KAK8946797.1"/>
    </source>
</evidence>
<keyword evidence="5" id="KW-0675">Receptor</keyword>
<feature type="domain" description="Wall-associated receptor kinase galacturonan-binding" evidence="4">
    <location>
        <begin position="32"/>
        <end position="92"/>
    </location>
</feature>
<organism evidence="5 6">
    <name type="scientific">Platanthera zijinensis</name>
    <dbReference type="NCBI Taxonomy" id="2320716"/>
    <lineage>
        <taxon>Eukaryota</taxon>
        <taxon>Viridiplantae</taxon>
        <taxon>Streptophyta</taxon>
        <taxon>Embryophyta</taxon>
        <taxon>Tracheophyta</taxon>
        <taxon>Spermatophyta</taxon>
        <taxon>Magnoliopsida</taxon>
        <taxon>Liliopsida</taxon>
        <taxon>Asparagales</taxon>
        <taxon>Orchidaceae</taxon>
        <taxon>Orchidoideae</taxon>
        <taxon>Orchideae</taxon>
        <taxon>Orchidinae</taxon>
        <taxon>Platanthera</taxon>
    </lineage>
</organism>
<dbReference type="GO" id="GO:0016020">
    <property type="term" value="C:membrane"/>
    <property type="evidence" value="ECO:0007669"/>
    <property type="project" value="UniProtKB-SubCell"/>
</dbReference>
<gene>
    <name evidence="5" type="primary">WAK3</name>
    <name evidence="5" type="ORF">KSP39_PZI006454</name>
</gene>
<evidence type="ECO:0000313" key="6">
    <source>
        <dbReference type="Proteomes" id="UP001418222"/>
    </source>
</evidence>
<evidence type="ECO:0000256" key="1">
    <source>
        <dbReference type="ARBA" id="ARBA00004167"/>
    </source>
</evidence>
<keyword evidence="6" id="KW-1185">Reference proteome</keyword>
<evidence type="ECO:0000256" key="2">
    <source>
        <dbReference type="ARBA" id="ARBA00022729"/>
    </source>
</evidence>
<keyword evidence="2 3" id="KW-0732">Signal</keyword>
<dbReference type="PANTHER" id="PTHR33355">
    <property type="entry name" value="WALL-ASSOCIATED RECEPTOR KINASE CARBOXY-TERMINAL PROTEIN-RELATED"/>
    <property type="match status" value="1"/>
</dbReference>
<accession>A0AAP0BQR4</accession>
<evidence type="ECO:0000256" key="3">
    <source>
        <dbReference type="SAM" id="SignalP"/>
    </source>
</evidence>
<dbReference type="EMBL" id="JBBWWQ010000005">
    <property type="protein sequence ID" value="KAK8946797.1"/>
    <property type="molecule type" value="Genomic_DNA"/>
</dbReference>
<sequence length="341" mass="36036">MAPAPTFSPAATLFLLFSLPLYTAAAAGSRSCRSYCGNITVDYPFGVRDGCGHPVFRQLLFCINGVLLLHVPSGSYRVLTVDYAFRRLTLHDASMSDCYSLAPSSPGHGFVAEPWRSPFLGPASDNVFFLLGCRHDSPVFQLGFPVGRGVCRSVSGMSCRDYYRCPAWDVGDSRKPWPWARGADSSYGAASSPPECCSVPAGAVRELNLTQLRCAAYSSAYSLAPLRPPGAGAWSYGIRIAYSLPTEHEAECRGCQFSGGTCGYDASNLTADDDGNNGGALAHLCLCGGGGGDGGIDAWNSTSTCDSTGSSGQALAIKGASIFRSILGGWLVYVSTWVLEF</sequence>
<dbReference type="Proteomes" id="UP001418222">
    <property type="component" value="Unassembled WGS sequence"/>
</dbReference>
<comment type="subcellular location">
    <subcellularLocation>
        <location evidence="1">Membrane</location>
        <topology evidence="1">Single-pass membrane protein</topology>
    </subcellularLocation>
</comment>
<name>A0AAP0BQR4_9ASPA</name>
<feature type="chain" id="PRO_5042888356" evidence="3">
    <location>
        <begin position="27"/>
        <end position="341"/>
    </location>
</feature>
<dbReference type="AlphaFoldDB" id="A0AAP0BQR4"/>
<proteinExistence type="predicted"/>
<dbReference type="PANTHER" id="PTHR33355:SF3">
    <property type="entry name" value="WALL-ASSOCIATED RECEPTOR KINASE GALACTURONAN-BINDING PROTEIN"/>
    <property type="match status" value="1"/>
</dbReference>
<feature type="signal peptide" evidence="3">
    <location>
        <begin position="1"/>
        <end position="26"/>
    </location>
</feature>
<comment type="caution">
    <text evidence="5">The sequence shown here is derived from an EMBL/GenBank/DDBJ whole genome shotgun (WGS) entry which is preliminary data.</text>
</comment>
<protein>
    <submittedName>
        <fullName evidence="5">Wall-associated receptor kinase 3</fullName>
    </submittedName>
</protein>
<keyword evidence="5" id="KW-0418">Kinase</keyword>
<dbReference type="Pfam" id="PF13947">
    <property type="entry name" value="GUB_WAK_bind"/>
    <property type="match status" value="1"/>
</dbReference>
<keyword evidence="5" id="KW-0808">Transferase</keyword>
<evidence type="ECO:0000259" key="4">
    <source>
        <dbReference type="Pfam" id="PF13947"/>
    </source>
</evidence>
<reference evidence="5 6" key="1">
    <citation type="journal article" date="2022" name="Nat. Plants">
        <title>Genomes of leafy and leafless Platanthera orchids illuminate the evolution of mycoheterotrophy.</title>
        <authorList>
            <person name="Li M.H."/>
            <person name="Liu K.W."/>
            <person name="Li Z."/>
            <person name="Lu H.C."/>
            <person name="Ye Q.L."/>
            <person name="Zhang D."/>
            <person name="Wang J.Y."/>
            <person name="Li Y.F."/>
            <person name="Zhong Z.M."/>
            <person name="Liu X."/>
            <person name="Yu X."/>
            <person name="Liu D.K."/>
            <person name="Tu X.D."/>
            <person name="Liu B."/>
            <person name="Hao Y."/>
            <person name="Liao X.Y."/>
            <person name="Jiang Y.T."/>
            <person name="Sun W.H."/>
            <person name="Chen J."/>
            <person name="Chen Y.Q."/>
            <person name="Ai Y."/>
            <person name="Zhai J.W."/>
            <person name="Wu S.S."/>
            <person name="Zhou Z."/>
            <person name="Hsiao Y.Y."/>
            <person name="Wu W.L."/>
            <person name="Chen Y.Y."/>
            <person name="Lin Y.F."/>
            <person name="Hsu J.L."/>
            <person name="Li C.Y."/>
            <person name="Wang Z.W."/>
            <person name="Zhao X."/>
            <person name="Zhong W.Y."/>
            <person name="Ma X.K."/>
            <person name="Ma L."/>
            <person name="Huang J."/>
            <person name="Chen G.Z."/>
            <person name="Huang M.Z."/>
            <person name="Huang L."/>
            <person name="Peng D.H."/>
            <person name="Luo Y.B."/>
            <person name="Zou S.Q."/>
            <person name="Chen S.P."/>
            <person name="Lan S."/>
            <person name="Tsai W.C."/>
            <person name="Van de Peer Y."/>
            <person name="Liu Z.J."/>
        </authorList>
    </citation>
    <scope>NUCLEOTIDE SEQUENCE [LARGE SCALE GENOMIC DNA]</scope>
    <source>
        <strain evidence="5">Lor287</strain>
    </source>
</reference>
<dbReference type="GO" id="GO:0016301">
    <property type="term" value="F:kinase activity"/>
    <property type="evidence" value="ECO:0007669"/>
    <property type="project" value="UniProtKB-KW"/>
</dbReference>